<feature type="coiled-coil region" evidence="1">
    <location>
        <begin position="203"/>
        <end position="237"/>
    </location>
</feature>
<evidence type="ECO:0000256" key="2">
    <source>
        <dbReference type="SAM" id="MobiDB-lite"/>
    </source>
</evidence>
<feature type="region of interest" description="Disordered" evidence="2">
    <location>
        <begin position="63"/>
        <end position="127"/>
    </location>
</feature>
<organism evidence="3 4">
    <name type="scientific">Brassica napus</name>
    <name type="common">Rape</name>
    <dbReference type="NCBI Taxonomy" id="3708"/>
    <lineage>
        <taxon>Eukaryota</taxon>
        <taxon>Viridiplantae</taxon>
        <taxon>Streptophyta</taxon>
        <taxon>Embryophyta</taxon>
        <taxon>Tracheophyta</taxon>
        <taxon>Spermatophyta</taxon>
        <taxon>Magnoliopsida</taxon>
        <taxon>eudicotyledons</taxon>
        <taxon>Gunneridae</taxon>
        <taxon>Pentapetalae</taxon>
        <taxon>rosids</taxon>
        <taxon>malvids</taxon>
        <taxon>Brassicales</taxon>
        <taxon>Brassicaceae</taxon>
        <taxon>Brassiceae</taxon>
        <taxon>Brassica</taxon>
    </lineage>
</organism>
<accession>A0ABQ8BEE7</accession>
<dbReference type="EMBL" id="JAGKQM010000011">
    <property type="protein sequence ID" value="KAH0903197.1"/>
    <property type="molecule type" value="Genomic_DNA"/>
</dbReference>
<name>A0ABQ8BEE7_BRANA</name>
<proteinExistence type="predicted"/>
<keyword evidence="1" id="KW-0175">Coiled coil</keyword>
<evidence type="ECO:0000256" key="1">
    <source>
        <dbReference type="SAM" id="Coils"/>
    </source>
</evidence>
<evidence type="ECO:0000313" key="4">
    <source>
        <dbReference type="Proteomes" id="UP000824890"/>
    </source>
</evidence>
<protein>
    <submittedName>
        <fullName evidence="3">Uncharacterized protein</fullName>
    </submittedName>
</protein>
<evidence type="ECO:0000313" key="3">
    <source>
        <dbReference type="EMBL" id="KAH0903197.1"/>
    </source>
</evidence>
<feature type="compositionally biased region" description="Basic and acidic residues" evidence="2">
    <location>
        <begin position="89"/>
        <end position="100"/>
    </location>
</feature>
<comment type="caution">
    <text evidence="3">The sequence shown here is derived from an EMBL/GenBank/DDBJ whole genome shotgun (WGS) entry which is preliminary data.</text>
</comment>
<dbReference type="Proteomes" id="UP000824890">
    <property type="component" value="Unassembled WGS sequence"/>
</dbReference>
<sequence length="332" mass="36594">MCPFLMRRLPLIACCSHDVRNCSAISAVVPRSPDLQSLRLELECLLWASTLLDRIRAVYALPPGENRATPTGPAVPIRPGKGRRNKRAREKEALSDRPDESSEVGSLERAQKARRGPTLRSRSQAQSPGLLARPVSIAISVGGAQRVPNTSIGFVCDRALDNDFDSSTHRRRRRALEEINSVSSNFPSSGLPPLLRASGEVTEKQHEVEVEGLKGKLAATEAEKVAIQNDLDLMKEKHIREIEGREATAFKERSLARRSLSREYDAVMAVVRARIEALTKYSEGGFKLEEVLGRLRDREISLDLDYGVASVSDPSLSHLELPEVSGDSADQE</sequence>
<keyword evidence="4" id="KW-1185">Reference proteome</keyword>
<gene>
    <name evidence="3" type="ORF">HID58_042700</name>
</gene>
<reference evidence="3 4" key="1">
    <citation type="submission" date="2021-05" db="EMBL/GenBank/DDBJ databases">
        <title>Genome Assembly of Synthetic Allotetraploid Brassica napus Reveals Homoeologous Exchanges between Subgenomes.</title>
        <authorList>
            <person name="Davis J.T."/>
        </authorList>
    </citation>
    <scope>NUCLEOTIDE SEQUENCE [LARGE SCALE GENOMIC DNA]</scope>
    <source>
        <strain evidence="4">cv. Da-Ae</strain>
        <tissue evidence="3">Seedling</tissue>
    </source>
</reference>